<dbReference type="GO" id="GO:0015629">
    <property type="term" value="C:actin cytoskeleton"/>
    <property type="evidence" value="ECO:0007669"/>
    <property type="project" value="TreeGrafter"/>
</dbReference>
<dbReference type="EMBL" id="JASUXU010000008">
    <property type="protein sequence ID" value="KAK0324931.1"/>
    <property type="molecule type" value="Genomic_DNA"/>
</dbReference>
<evidence type="ECO:0000259" key="2">
    <source>
        <dbReference type="PROSITE" id="PS50021"/>
    </source>
</evidence>
<reference evidence="3" key="1">
    <citation type="submission" date="2021-12" db="EMBL/GenBank/DDBJ databases">
        <title>Black yeast isolated from Biological Soil Crust.</title>
        <authorList>
            <person name="Kurbessoian T."/>
        </authorList>
    </citation>
    <scope>NUCLEOTIDE SEQUENCE</scope>
    <source>
        <strain evidence="3">CCFEE 5208</strain>
    </source>
</reference>
<dbReference type="InterPro" id="IPR036872">
    <property type="entry name" value="CH_dom_sf"/>
</dbReference>
<feature type="compositionally biased region" description="Low complexity" evidence="1">
    <location>
        <begin position="193"/>
        <end position="204"/>
    </location>
</feature>
<dbReference type="InterPro" id="IPR003096">
    <property type="entry name" value="SM22_calponin"/>
</dbReference>
<gene>
    <name evidence="3" type="primary">SCP1</name>
    <name evidence="3" type="ORF">LTR82_003917</name>
</gene>
<comment type="caution">
    <text evidence="3">The sequence shown here is derived from an EMBL/GenBank/DDBJ whole genome shotgun (WGS) entry which is preliminary data.</text>
</comment>
<dbReference type="PRINTS" id="PR00888">
    <property type="entry name" value="SM22CALPONIN"/>
</dbReference>
<name>A0AAN6FVZ7_9PEZI</name>
<dbReference type="InterPro" id="IPR001715">
    <property type="entry name" value="CH_dom"/>
</dbReference>
<feature type="compositionally biased region" description="Basic and acidic residues" evidence="1">
    <location>
        <begin position="253"/>
        <end position="356"/>
    </location>
</feature>
<dbReference type="Pfam" id="PF00307">
    <property type="entry name" value="CH"/>
    <property type="match status" value="1"/>
</dbReference>
<dbReference type="PANTHER" id="PTHR47385">
    <property type="entry name" value="CALPONIN"/>
    <property type="match status" value="1"/>
</dbReference>
<evidence type="ECO:0000256" key="1">
    <source>
        <dbReference type="SAM" id="MobiDB-lite"/>
    </source>
</evidence>
<feature type="compositionally biased region" description="Basic and acidic residues" evidence="1">
    <location>
        <begin position="441"/>
        <end position="457"/>
    </location>
</feature>
<dbReference type="CDD" id="cd21210">
    <property type="entry name" value="CH_SCP1-like"/>
    <property type="match status" value="1"/>
</dbReference>
<feature type="compositionally biased region" description="Low complexity" evidence="1">
    <location>
        <begin position="705"/>
        <end position="716"/>
    </location>
</feature>
<feature type="region of interest" description="Disordered" evidence="1">
    <location>
        <begin position="131"/>
        <end position="213"/>
    </location>
</feature>
<dbReference type="SUPFAM" id="SSF47576">
    <property type="entry name" value="Calponin-homology domain, CH-domain"/>
    <property type="match status" value="1"/>
</dbReference>
<protein>
    <submittedName>
        <fullName evidence="3">Calponin</fullName>
    </submittedName>
</protein>
<dbReference type="PROSITE" id="PS50021">
    <property type="entry name" value="CH"/>
    <property type="match status" value="1"/>
</dbReference>
<feature type="domain" description="Calponin-homology (CH)" evidence="2">
    <location>
        <begin position="21"/>
        <end position="127"/>
    </location>
</feature>
<dbReference type="GO" id="GO:0051015">
    <property type="term" value="F:actin filament binding"/>
    <property type="evidence" value="ECO:0007669"/>
    <property type="project" value="TreeGrafter"/>
</dbReference>
<feature type="compositionally biased region" description="Polar residues" evidence="1">
    <location>
        <begin position="583"/>
        <end position="607"/>
    </location>
</feature>
<evidence type="ECO:0000313" key="4">
    <source>
        <dbReference type="Proteomes" id="UP001168146"/>
    </source>
</evidence>
<dbReference type="GO" id="GO:0007015">
    <property type="term" value="P:actin filament organization"/>
    <property type="evidence" value="ECO:0007669"/>
    <property type="project" value="TreeGrafter"/>
</dbReference>
<feature type="compositionally biased region" description="Acidic residues" evidence="1">
    <location>
        <begin position="507"/>
        <end position="521"/>
    </location>
</feature>
<sequence length="716" mass="78915">MASVSSLDQDMRNIRLSRYTPQAAQEVRTWIEETLGERLSPGDLLDSLKDGVALCKLANLALPPPGIKFKSSQMPFIQMENISHFLKACKMPPLNMPAHDRFLTVDLFESKDPAQVLQCLGAFSRQAHVASPSRFRTTIGPKRAGDGGSNGGTWRASTYGRPPSPTKPSAAMPSASRALSPTLTGGSTGSQGGTKSPGPTSSWSSRKDEGATSPAWNIHQYGYMGGASQGNQGISFGARRQITSQGPQVPSLADKERKRKEKAEEDERSRAQADEAEHRRRGKQEADEQRDRLEEERKWENETRRQREEERKRVDEQKRQWQDQERRWNEEEEVRQKEAAELQKRMMPKKPPERPRVGSSSILRGQSLSQYQKAQSALARDTDGSAEESPEQKRVRELEQQLEEAREREKQYHAEREERLRNGGERSRPSTAQTETPRPQSARDSEASWAGDEREYLRQQWQSNRDDAPGKSAATAPGAKKALPIEPKESSPPPGLPSRAMPQPAAIDDDDEAEPEAEAESAEPPALPTPAQPSTSLSSMPRYDGGGGSAPSSSPLGSANRPLPTPDKEFQAYISPSKPRVPSNRTDQYLATHTAPSDTRPRVSSSREAGDTSAEQATDRDRRFAAQTKTKAGGWASTSLLEREMENERARQREWEASQQALKAAPKDPNAGVGAGQSWDVNQYGYTGGDNMNKGAASGNGIGGRRQIIGPRALKK</sequence>
<proteinExistence type="predicted"/>
<feature type="compositionally biased region" description="Basic and acidic residues" evidence="1">
    <location>
        <begin position="641"/>
        <end position="656"/>
    </location>
</feature>
<feature type="compositionally biased region" description="Low complexity" evidence="1">
    <location>
        <begin position="550"/>
        <end position="559"/>
    </location>
</feature>
<accession>A0AAN6FVZ7</accession>
<feature type="region of interest" description="Disordered" evidence="1">
    <location>
        <begin position="695"/>
        <end position="716"/>
    </location>
</feature>
<organism evidence="3 4">
    <name type="scientific">Friedmanniomyces endolithicus</name>
    <dbReference type="NCBI Taxonomy" id="329885"/>
    <lineage>
        <taxon>Eukaryota</taxon>
        <taxon>Fungi</taxon>
        <taxon>Dikarya</taxon>
        <taxon>Ascomycota</taxon>
        <taxon>Pezizomycotina</taxon>
        <taxon>Dothideomycetes</taxon>
        <taxon>Dothideomycetidae</taxon>
        <taxon>Mycosphaerellales</taxon>
        <taxon>Teratosphaeriaceae</taxon>
        <taxon>Friedmanniomyces</taxon>
    </lineage>
</organism>
<feature type="region of interest" description="Disordered" evidence="1">
    <location>
        <begin position="243"/>
        <end position="679"/>
    </location>
</feature>
<feature type="compositionally biased region" description="Basic and acidic residues" evidence="1">
    <location>
        <begin position="390"/>
        <end position="428"/>
    </location>
</feature>
<dbReference type="SMART" id="SM00033">
    <property type="entry name" value="CH"/>
    <property type="match status" value="1"/>
</dbReference>
<dbReference type="PANTHER" id="PTHR47385:SF14">
    <property type="entry name" value="TRANSGELIN"/>
    <property type="match status" value="1"/>
</dbReference>
<evidence type="ECO:0000313" key="3">
    <source>
        <dbReference type="EMBL" id="KAK0324931.1"/>
    </source>
</evidence>
<feature type="compositionally biased region" description="Polar residues" evidence="1">
    <location>
        <begin position="358"/>
        <end position="375"/>
    </location>
</feature>
<dbReference type="AlphaFoldDB" id="A0AAN6FVZ7"/>
<dbReference type="InterPro" id="IPR050606">
    <property type="entry name" value="Calponin-like"/>
</dbReference>
<dbReference type="Gene3D" id="1.10.418.10">
    <property type="entry name" value="Calponin-like domain"/>
    <property type="match status" value="1"/>
</dbReference>
<dbReference type="Proteomes" id="UP001168146">
    <property type="component" value="Unassembled WGS sequence"/>
</dbReference>
<feature type="compositionally biased region" description="Polar residues" evidence="1">
    <location>
        <begin position="429"/>
        <end position="439"/>
    </location>
</feature>